<proteinExistence type="predicted"/>
<gene>
    <name evidence="2" type="ORF">OKA104_LOCUS44123</name>
</gene>
<dbReference type="Proteomes" id="UP000663881">
    <property type="component" value="Unassembled WGS sequence"/>
</dbReference>
<organism evidence="2 3">
    <name type="scientific">Adineta steineri</name>
    <dbReference type="NCBI Taxonomy" id="433720"/>
    <lineage>
        <taxon>Eukaryota</taxon>
        <taxon>Metazoa</taxon>
        <taxon>Spiralia</taxon>
        <taxon>Gnathifera</taxon>
        <taxon>Rotifera</taxon>
        <taxon>Eurotatoria</taxon>
        <taxon>Bdelloidea</taxon>
        <taxon>Adinetida</taxon>
        <taxon>Adinetidae</taxon>
        <taxon>Adineta</taxon>
    </lineage>
</organism>
<name>A0A820FFL2_9BILA</name>
<dbReference type="InterPro" id="IPR001810">
    <property type="entry name" value="F-box_dom"/>
</dbReference>
<dbReference type="Pfam" id="PF12937">
    <property type="entry name" value="F-box-like"/>
    <property type="match status" value="1"/>
</dbReference>
<dbReference type="InterPro" id="IPR036047">
    <property type="entry name" value="F-box-like_dom_sf"/>
</dbReference>
<evidence type="ECO:0000259" key="1">
    <source>
        <dbReference type="PROSITE" id="PS50181"/>
    </source>
</evidence>
<evidence type="ECO:0000313" key="3">
    <source>
        <dbReference type="Proteomes" id="UP000663881"/>
    </source>
</evidence>
<protein>
    <recommendedName>
        <fullName evidence="1">F-box domain-containing protein</fullName>
    </recommendedName>
</protein>
<sequence>MSKSSVRLNDLPDELLLDIFRKLNNVDLLNSLQNVNQRLNRIIHDSIFTTQLAFVQWLPHKYINVISSQMMLNRFCSEILPD</sequence>
<accession>A0A820FFL2</accession>
<feature type="non-terminal residue" evidence="2">
    <location>
        <position position="82"/>
    </location>
</feature>
<dbReference type="PROSITE" id="PS50181">
    <property type="entry name" value="FBOX"/>
    <property type="match status" value="1"/>
</dbReference>
<evidence type="ECO:0000313" key="2">
    <source>
        <dbReference type="EMBL" id="CAF4260936.1"/>
    </source>
</evidence>
<dbReference type="EMBL" id="CAJOAY010013096">
    <property type="protein sequence ID" value="CAF4260936.1"/>
    <property type="molecule type" value="Genomic_DNA"/>
</dbReference>
<dbReference type="SUPFAM" id="SSF81383">
    <property type="entry name" value="F-box domain"/>
    <property type="match status" value="1"/>
</dbReference>
<comment type="caution">
    <text evidence="2">The sequence shown here is derived from an EMBL/GenBank/DDBJ whole genome shotgun (WGS) entry which is preliminary data.</text>
</comment>
<dbReference type="AlphaFoldDB" id="A0A820FFL2"/>
<reference evidence="2" key="1">
    <citation type="submission" date="2021-02" db="EMBL/GenBank/DDBJ databases">
        <authorList>
            <person name="Nowell W R."/>
        </authorList>
    </citation>
    <scope>NUCLEOTIDE SEQUENCE</scope>
</reference>
<feature type="domain" description="F-box" evidence="1">
    <location>
        <begin position="5"/>
        <end position="52"/>
    </location>
</feature>
<dbReference type="Gene3D" id="1.20.1280.50">
    <property type="match status" value="1"/>
</dbReference>